<gene>
    <name evidence="2" type="ORF">FF098_001580</name>
</gene>
<proteinExistence type="predicted"/>
<dbReference type="Proteomes" id="UP000818603">
    <property type="component" value="Unassembled WGS sequence"/>
</dbReference>
<feature type="transmembrane region" description="Helical" evidence="1">
    <location>
        <begin position="121"/>
        <end position="141"/>
    </location>
</feature>
<name>A0ABX0HEZ6_9PROT</name>
<organism evidence="2 3">
    <name type="scientific">Aquisalinus luteolus</name>
    <dbReference type="NCBI Taxonomy" id="1566827"/>
    <lineage>
        <taxon>Bacteria</taxon>
        <taxon>Pseudomonadati</taxon>
        <taxon>Pseudomonadota</taxon>
        <taxon>Alphaproteobacteria</taxon>
        <taxon>Parvularculales</taxon>
        <taxon>Parvularculaceae</taxon>
        <taxon>Aquisalinus</taxon>
    </lineage>
</organism>
<dbReference type="RefSeq" id="WP_155136415.1">
    <property type="nucleotide sequence ID" value="NZ_BMGZ01000001.1"/>
</dbReference>
<feature type="transmembrane region" description="Helical" evidence="1">
    <location>
        <begin position="12"/>
        <end position="30"/>
    </location>
</feature>
<dbReference type="EMBL" id="VCJR02000001">
    <property type="protein sequence ID" value="NHK26595.1"/>
    <property type="molecule type" value="Genomic_DNA"/>
</dbReference>
<evidence type="ECO:0000313" key="3">
    <source>
        <dbReference type="Proteomes" id="UP000818603"/>
    </source>
</evidence>
<sequence>MKNTIKGGYWRAVPFLITFIAFCVLTWLHPSPEISKELRRTLYWYAMAFQALTIGFIVLDWMLMRKVARVPDTSSWTGSRMVLLSAALMCLLALVGLGEMWLTRDLETYAQWSSSPLYSRWSHYSNGFFFFLFAFFFTQILRPVKRGEK</sequence>
<evidence type="ECO:0008006" key="4">
    <source>
        <dbReference type="Google" id="ProtNLM"/>
    </source>
</evidence>
<accession>A0ABX0HEZ6</accession>
<evidence type="ECO:0000313" key="2">
    <source>
        <dbReference type="EMBL" id="NHK26595.1"/>
    </source>
</evidence>
<evidence type="ECO:0000256" key="1">
    <source>
        <dbReference type="SAM" id="Phobius"/>
    </source>
</evidence>
<protein>
    <recommendedName>
        <fullName evidence="4">DUF4149 domain-containing protein</fullName>
    </recommendedName>
</protein>
<keyword evidence="1" id="KW-0472">Membrane</keyword>
<reference evidence="2 3" key="1">
    <citation type="submission" date="2020-02" db="EMBL/GenBank/DDBJ databases">
        <title>Genome sequence of Parvularcula flava strain NH6-79.</title>
        <authorList>
            <person name="Abdul Karim M.H."/>
            <person name="Lam M.Q."/>
            <person name="Chen S.J."/>
            <person name="Yahya A."/>
            <person name="Shahir S."/>
            <person name="Shamsir M.S."/>
            <person name="Chong C.S."/>
        </authorList>
    </citation>
    <scope>NUCLEOTIDE SEQUENCE [LARGE SCALE GENOMIC DNA]</scope>
    <source>
        <strain evidence="2 3">NH6-79</strain>
    </source>
</reference>
<keyword evidence="1" id="KW-1133">Transmembrane helix</keyword>
<feature type="transmembrane region" description="Helical" evidence="1">
    <location>
        <begin position="82"/>
        <end position="101"/>
    </location>
</feature>
<feature type="transmembrane region" description="Helical" evidence="1">
    <location>
        <begin position="42"/>
        <end position="61"/>
    </location>
</feature>
<comment type="caution">
    <text evidence="2">The sequence shown here is derived from an EMBL/GenBank/DDBJ whole genome shotgun (WGS) entry which is preliminary data.</text>
</comment>
<keyword evidence="3" id="KW-1185">Reference proteome</keyword>
<keyword evidence="1" id="KW-0812">Transmembrane</keyword>